<protein>
    <submittedName>
        <fullName evidence="3">BSD domain-containing protein</fullName>
    </submittedName>
</protein>
<dbReference type="InterPro" id="IPR005607">
    <property type="entry name" value="BSD_dom"/>
</dbReference>
<feature type="region of interest" description="Disordered" evidence="1">
    <location>
        <begin position="25"/>
        <end position="45"/>
    </location>
</feature>
<dbReference type="SUPFAM" id="SSF140383">
    <property type="entry name" value="BSD domain-like"/>
    <property type="match status" value="1"/>
</dbReference>
<dbReference type="EMBL" id="JBFOLK010000006">
    <property type="protein sequence ID" value="KAL2505684.1"/>
    <property type="molecule type" value="Genomic_DNA"/>
</dbReference>
<dbReference type="EMBL" id="JBFOLK010000006">
    <property type="protein sequence ID" value="KAL2505689.1"/>
    <property type="molecule type" value="Genomic_DNA"/>
</dbReference>
<reference evidence="3" key="2">
    <citation type="submission" date="2024-07" db="EMBL/GenBank/DDBJ databases">
        <title>Two chromosome-level genome assemblies of Korean endemic species Abeliophyllum distichum and Forsythia ovata (Oleaceae).</title>
        <authorList>
            <person name="Mun J.H."/>
        </authorList>
    </citation>
    <scope>NUCLEOTIDE SEQUENCE</scope>
    <source>
        <strain evidence="3">KNKB198505000391</strain>
        <tissue evidence="3">Leaf</tissue>
    </source>
</reference>
<dbReference type="AlphaFoldDB" id="A0ABD1SZ14"/>
<dbReference type="SMART" id="SM00751">
    <property type="entry name" value="BSD"/>
    <property type="match status" value="1"/>
</dbReference>
<dbReference type="Proteomes" id="UP001604336">
    <property type="component" value="Unassembled WGS sequence"/>
</dbReference>
<dbReference type="Pfam" id="PF03909">
    <property type="entry name" value="BSD"/>
    <property type="match status" value="1"/>
</dbReference>
<keyword evidence="5" id="KW-1185">Reference proteome</keyword>
<feature type="compositionally biased region" description="Basic and acidic residues" evidence="1">
    <location>
        <begin position="33"/>
        <end position="42"/>
    </location>
</feature>
<dbReference type="PROSITE" id="PS50858">
    <property type="entry name" value="BSD"/>
    <property type="match status" value="1"/>
</dbReference>
<name>A0ABD1SZ14_9LAMI</name>
<proteinExistence type="predicted"/>
<feature type="region of interest" description="Disordered" evidence="1">
    <location>
        <begin position="52"/>
        <end position="71"/>
    </location>
</feature>
<evidence type="ECO:0000313" key="5">
    <source>
        <dbReference type="Proteomes" id="UP001604336"/>
    </source>
</evidence>
<dbReference type="PANTHER" id="PTHR31923">
    <property type="entry name" value="BSD DOMAIN-CONTAINING PROTEIN"/>
    <property type="match status" value="1"/>
</dbReference>
<reference evidence="5" key="1">
    <citation type="submission" date="2024-07" db="EMBL/GenBank/DDBJ databases">
        <title>Two chromosome-level genome assemblies of Korean endemic species Abeliophyllum distichum and Forsythia ovata (Oleaceae).</title>
        <authorList>
            <person name="Jang H."/>
        </authorList>
    </citation>
    <scope>NUCLEOTIDE SEQUENCE [LARGE SCALE GENOMIC DNA]</scope>
</reference>
<gene>
    <name evidence="3" type="ORF">Adt_21305</name>
    <name evidence="4" type="ORF">Adt_21310</name>
</gene>
<evidence type="ECO:0000259" key="2">
    <source>
        <dbReference type="PROSITE" id="PS50858"/>
    </source>
</evidence>
<evidence type="ECO:0000313" key="3">
    <source>
        <dbReference type="EMBL" id="KAL2505684.1"/>
    </source>
</evidence>
<organism evidence="3 5">
    <name type="scientific">Abeliophyllum distichum</name>
    <dbReference type="NCBI Taxonomy" id="126358"/>
    <lineage>
        <taxon>Eukaryota</taxon>
        <taxon>Viridiplantae</taxon>
        <taxon>Streptophyta</taxon>
        <taxon>Embryophyta</taxon>
        <taxon>Tracheophyta</taxon>
        <taxon>Spermatophyta</taxon>
        <taxon>Magnoliopsida</taxon>
        <taxon>eudicotyledons</taxon>
        <taxon>Gunneridae</taxon>
        <taxon>Pentapetalae</taxon>
        <taxon>asterids</taxon>
        <taxon>lamiids</taxon>
        <taxon>Lamiales</taxon>
        <taxon>Oleaceae</taxon>
        <taxon>Forsythieae</taxon>
        <taxon>Abeliophyllum</taxon>
    </lineage>
</organism>
<accession>A0ABD1SZ14</accession>
<evidence type="ECO:0000256" key="1">
    <source>
        <dbReference type="SAM" id="MobiDB-lite"/>
    </source>
</evidence>
<evidence type="ECO:0000313" key="4">
    <source>
        <dbReference type="EMBL" id="KAL2505689.1"/>
    </source>
</evidence>
<feature type="compositionally biased region" description="Basic and acidic residues" evidence="1">
    <location>
        <begin position="52"/>
        <end position="62"/>
    </location>
</feature>
<sequence>MSWLARSIATSLHLDEDDDANAIAQNDRALLTHPEDGERPEDQYPEIINSKVEEEGYLEDRSLSVNDDDNRDNLHGLKEDLSEFKETFTRQLWGVASFLAPPPPPPPPPLPGQKSDLLYSEPKSERVGLDNEKEEEGELGEYGEGEPGHFGKYSNLSQSEDYYTLENAVGITEEVLAFARNIAHHPETWLDFPLSEEEEFDDFDLSDAQIKHALRVEHLALRLAALRYELCPAHMSEGYFWMVYFVLLHSRLNKHDADLLSTPQLVQARTIWMQELQKRTKSESDWFGSSTFYSKEFVDSPREIFSASSFEDAQYGNRSDRMPFDTMTTCQATNDFETEKHPLESNEIQFIDKSVIEEDPASKTVEKEIVLGPSIVMQVQDYDDDDDDDDWLKEDPDLVECSGTMIFGNGEDVSFSDLEDDIDCTIPVKSKIVSSDGSKPTKTS</sequence>
<dbReference type="Gene3D" id="1.10.3970.10">
    <property type="entry name" value="BSD domain"/>
    <property type="match status" value="1"/>
</dbReference>
<feature type="compositionally biased region" description="Acidic residues" evidence="1">
    <location>
        <begin position="132"/>
        <end position="144"/>
    </location>
</feature>
<dbReference type="InterPro" id="IPR035925">
    <property type="entry name" value="BSD_dom_sf"/>
</dbReference>
<feature type="compositionally biased region" description="Basic and acidic residues" evidence="1">
    <location>
        <begin position="122"/>
        <end position="131"/>
    </location>
</feature>
<feature type="domain" description="BSD" evidence="2">
    <location>
        <begin position="197"/>
        <end position="252"/>
    </location>
</feature>
<feature type="compositionally biased region" description="Pro residues" evidence="1">
    <location>
        <begin position="100"/>
        <end position="111"/>
    </location>
</feature>
<comment type="caution">
    <text evidence="3">The sequence shown here is derived from an EMBL/GenBank/DDBJ whole genome shotgun (WGS) entry which is preliminary data.</text>
</comment>
<dbReference type="PANTHER" id="PTHR31923:SF27">
    <property type="entry name" value="BSD DOMAIN-CONTAINING PROTEIN"/>
    <property type="match status" value="1"/>
</dbReference>
<feature type="region of interest" description="Disordered" evidence="1">
    <location>
        <begin position="97"/>
        <end position="149"/>
    </location>
</feature>